<dbReference type="GO" id="GO:0005737">
    <property type="term" value="C:cytoplasm"/>
    <property type="evidence" value="ECO:0007669"/>
    <property type="project" value="TreeGrafter"/>
</dbReference>
<comment type="caution">
    <text evidence="6">The sequence shown here is derived from an EMBL/GenBank/DDBJ whole genome shotgun (WGS) entry which is preliminary data.</text>
</comment>
<dbReference type="EC" id="2.7.1.67" evidence="2"/>
<keyword evidence="4" id="KW-0418">Kinase</keyword>
<dbReference type="GO" id="GO:0048015">
    <property type="term" value="P:phosphatidylinositol-mediated signaling"/>
    <property type="evidence" value="ECO:0007669"/>
    <property type="project" value="TreeGrafter"/>
</dbReference>
<dbReference type="GO" id="GO:0004430">
    <property type="term" value="F:1-phosphatidylinositol 4-kinase activity"/>
    <property type="evidence" value="ECO:0007669"/>
    <property type="project" value="UniProtKB-EC"/>
</dbReference>
<name>A0A8S1RDS5_9CILI</name>
<dbReference type="GO" id="GO:0016020">
    <property type="term" value="C:membrane"/>
    <property type="evidence" value="ECO:0007669"/>
    <property type="project" value="TreeGrafter"/>
</dbReference>
<dbReference type="PROSITE" id="PS50290">
    <property type="entry name" value="PI3_4_KINASE_3"/>
    <property type="match status" value="1"/>
</dbReference>
<evidence type="ECO:0000313" key="7">
    <source>
        <dbReference type="Proteomes" id="UP000692954"/>
    </source>
</evidence>
<reference evidence="6" key="1">
    <citation type="submission" date="2021-01" db="EMBL/GenBank/DDBJ databases">
        <authorList>
            <consortium name="Genoscope - CEA"/>
            <person name="William W."/>
        </authorList>
    </citation>
    <scope>NUCLEOTIDE SEQUENCE</scope>
</reference>
<evidence type="ECO:0000313" key="6">
    <source>
        <dbReference type="EMBL" id="CAD8125129.1"/>
    </source>
</evidence>
<protein>
    <recommendedName>
        <fullName evidence="2">1-phosphatidylinositol 4-kinase</fullName>
        <ecNumber evidence="2">2.7.1.67</ecNumber>
    </recommendedName>
</protein>
<evidence type="ECO:0000259" key="5">
    <source>
        <dbReference type="PROSITE" id="PS50290"/>
    </source>
</evidence>
<dbReference type="OrthoDB" id="10264149at2759"/>
<evidence type="ECO:0000256" key="1">
    <source>
        <dbReference type="ARBA" id="ARBA00001686"/>
    </source>
</evidence>
<dbReference type="FunFam" id="1.10.1070.11:FF:000016">
    <property type="entry name" value="PIK1p Phosphatidylinositol 4-kinase"/>
    <property type="match status" value="1"/>
</dbReference>
<feature type="domain" description="PI3K/PI4K catalytic" evidence="5">
    <location>
        <begin position="324"/>
        <end position="588"/>
    </location>
</feature>
<keyword evidence="7" id="KW-1185">Reference proteome</keyword>
<proteinExistence type="predicted"/>
<dbReference type="Pfam" id="PF00454">
    <property type="entry name" value="PI3_PI4_kinase"/>
    <property type="match status" value="1"/>
</dbReference>
<dbReference type="PANTHER" id="PTHR10048">
    <property type="entry name" value="PHOSPHATIDYLINOSITOL KINASE"/>
    <property type="match status" value="1"/>
</dbReference>
<gene>
    <name evidence="6" type="ORF">PSON_ATCC_30995.1.T1560092</name>
</gene>
<keyword evidence="3" id="KW-0808">Transferase</keyword>
<organism evidence="6 7">
    <name type="scientific">Paramecium sonneborni</name>
    <dbReference type="NCBI Taxonomy" id="65129"/>
    <lineage>
        <taxon>Eukaryota</taxon>
        <taxon>Sar</taxon>
        <taxon>Alveolata</taxon>
        <taxon>Ciliophora</taxon>
        <taxon>Intramacronucleata</taxon>
        <taxon>Oligohymenophorea</taxon>
        <taxon>Peniculida</taxon>
        <taxon>Parameciidae</taxon>
        <taxon>Paramecium</taxon>
    </lineage>
</organism>
<accession>A0A8S1RDS5</accession>
<dbReference type="AlphaFoldDB" id="A0A8S1RDS5"/>
<evidence type="ECO:0000256" key="4">
    <source>
        <dbReference type="ARBA" id="ARBA00022777"/>
    </source>
</evidence>
<comment type="catalytic activity">
    <reaction evidence="1">
        <text>a 1,2-diacyl-sn-glycero-3-phospho-(1D-myo-inositol) + ATP = a 1,2-diacyl-sn-glycero-3-phospho-(1D-myo-inositol 4-phosphate) + ADP + H(+)</text>
        <dbReference type="Rhea" id="RHEA:19877"/>
        <dbReference type="ChEBI" id="CHEBI:15378"/>
        <dbReference type="ChEBI" id="CHEBI:30616"/>
        <dbReference type="ChEBI" id="CHEBI:57880"/>
        <dbReference type="ChEBI" id="CHEBI:58178"/>
        <dbReference type="ChEBI" id="CHEBI:456216"/>
        <dbReference type="EC" id="2.7.1.67"/>
    </reaction>
</comment>
<dbReference type="PANTHER" id="PTHR10048:SF22">
    <property type="entry name" value="PHOSPHATIDYLINOSITOL 4-KINASE BETA"/>
    <property type="match status" value="1"/>
</dbReference>
<evidence type="ECO:0000256" key="3">
    <source>
        <dbReference type="ARBA" id="ARBA00022679"/>
    </source>
</evidence>
<dbReference type="Proteomes" id="UP000692954">
    <property type="component" value="Unassembled WGS sequence"/>
</dbReference>
<dbReference type="InterPro" id="IPR015433">
    <property type="entry name" value="PI3/4_kinase"/>
</dbReference>
<dbReference type="InterPro" id="IPR000403">
    <property type="entry name" value="PI3/4_kinase_cat_dom"/>
</dbReference>
<evidence type="ECO:0000256" key="2">
    <source>
        <dbReference type="ARBA" id="ARBA00012169"/>
    </source>
</evidence>
<dbReference type="SMART" id="SM00146">
    <property type="entry name" value="PI3Kc"/>
    <property type="match status" value="1"/>
</dbReference>
<dbReference type="EMBL" id="CAJJDN010000156">
    <property type="protein sequence ID" value="CAD8125129.1"/>
    <property type="molecule type" value="Genomic_DNA"/>
</dbReference>
<sequence>MSITPLNRIMSQLLSSLLEKQEQCFEQNIFGLYNYISDPEFDQFLFQLCFLYYVTENKQLKELLYNYAFINNSNYYRLEWTLKALNEDSQYEKVKIGYTNFLEFLRKEFIVHYQSQKSDEQKCIIVLNLDELIKKNRKIYAEKQENIMFSLIEQSLRLKKIEIEKQKDHMSKFLLHINQMINSLRFSDQLELRGLTIPFNYGNQDSYLIVNLLEDEFTCYNTAKRVPYKIIIETVNPNELQLIESVNELLLNNLPELIPIYDIEKEMKTISQIKIYQQYNIEELKKLALRKIDFQKFNNFQSQNKMKEKDINVSKSSNKSIWGEDWNITKQRIKQNSQYGNLKSHDVRQIIIKGGDDLRNELLIMQMMKRIDEIFKQKQLKLFLRPYDIILTSANSGILEYIPNTVSLDKIKRENQNISLKQFYLKNFENFQEAQKNFAESLAGYSLICYLFQLKDRHNGNILIDNKGHIIHIDFGFVLTLTPGNIGFESAPFKLISEYEELLGGKGNDMFTYYQILIFSGLAILQENTQELLTYVKLMHFSPKHNLLACLENFNLNEFKKRFHENIGQNKLYETVTNLVEQSRDSWKTVLYDYFQYQTNTIYY</sequence>
<dbReference type="GO" id="GO:0046854">
    <property type="term" value="P:phosphatidylinositol phosphate biosynthetic process"/>
    <property type="evidence" value="ECO:0007669"/>
    <property type="project" value="InterPro"/>
</dbReference>